<comment type="similarity">
    <text evidence="1">Belongs to the polyphosphate kinase 2 (PPK2) family. Class I subfamily.</text>
</comment>
<evidence type="ECO:0000256" key="2">
    <source>
        <dbReference type="ARBA" id="ARBA00022679"/>
    </source>
</evidence>
<dbReference type="RefSeq" id="WP_147851340.1">
    <property type="nucleotide sequence ID" value="NZ_VDUZ01000055.1"/>
</dbReference>
<organism evidence="7 8">
    <name type="scientific">Vineibacter terrae</name>
    <dbReference type="NCBI Taxonomy" id="2586908"/>
    <lineage>
        <taxon>Bacteria</taxon>
        <taxon>Pseudomonadati</taxon>
        <taxon>Pseudomonadota</taxon>
        <taxon>Alphaproteobacteria</taxon>
        <taxon>Hyphomicrobiales</taxon>
        <taxon>Vineibacter</taxon>
    </lineage>
</organism>
<sequence length="276" mass="31933">MGKWKKLDKMDLADGLDEDTYEERLHQLQFQLLRIQQWLAQTGGRAIVAIEGWDAAGKGGLIKRMTERLDPRPLHVWQIAAPSLEEQGKHYLYRFWQKLPESGAIAIFDRTWYGRVLVERIEGYAPKEAWRRAYDEINEFERLLTDDGVRMVKLLLHISTKEQRKRIIGRLDAPEKRFKVTMEDFRNMQKRAEYLEAFDDMLERTDTDHAPWAVIATDSKRRARIEGIDVVAKALAKGADLVPPALDPEVARAAMEQLGWDPAAPRRDPANNTNDE</sequence>
<dbReference type="SUPFAM" id="SSF52540">
    <property type="entry name" value="P-loop containing nucleoside triphosphate hydrolases"/>
    <property type="match status" value="1"/>
</dbReference>
<evidence type="ECO:0000256" key="4">
    <source>
        <dbReference type="ARBA" id="ARBA00023310"/>
    </source>
</evidence>
<protein>
    <submittedName>
        <fullName evidence="7">Polyphosphate kinase</fullName>
    </submittedName>
</protein>
<dbReference type="GO" id="GO:0006754">
    <property type="term" value="P:ATP biosynthetic process"/>
    <property type="evidence" value="ECO:0007669"/>
    <property type="project" value="UniProtKB-KW"/>
</dbReference>
<evidence type="ECO:0000259" key="6">
    <source>
        <dbReference type="Pfam" id="PF03976"/>
    </source>
</evidence>
<dbReference type="Proteomes" id="UP000321638">
    <property type="component" value="Unassembled WGS sequence"/>
</dbReference>
<evidence type="ECO:0000313" key="7">
    <source>
        <dbReference type="EMBL" id="TXL70663.1"/>
    </source>
</evidence>
<accession>A0A5C8PAF5</accession>
<comment type="caution">
    <text evidence="7">The sequence shown here is derived from an EMBL/GenBank/DDBJ whole genome shotgun (WGS) entry which is preliminary data.</text>
</comment>
<name>A0A5C8PAF5_9HYPH</name>
<dbReference type="InterPro" id="IPR022488">
    <property type="entry name" value="PPK2-related"/>
</dbReference>
<dbReference type="EMBL" id="VDUZ01000055">
    <property type="protein sequence ID" value="TXL70663.1"/>
    <property type="molecule type" value="Genomic_DNA"/>
</dbReference>
<keyword evidence="3 7" id="KW-0418">Kinase</keyword>
<gene>
    <name evidence="7" type="ORF">FHP25_33370</name>
</gene>
<dbReference type="PIRSF" id="PIRSF028756">
    <property type="entry name" value="PPK2_prd"/>
    <property type="match status" value="1"/>
</dbReference>
<dbReference type="Gene3D" id="3.40.50.300">
    <property type="entry name" value="P-loop containing nucleotide triphosphate hydrolases"/>
    <property type="match status" value="1"/>
</dbReference>
<dbReference type="InterPro" id="IPR027417">
    <property type="entry name" value="P-loop_NTPase"/>
</dbReference>
<keyword evidence="8" id="KW-1185">Reference proteome</keyword>
<evidence type="ECO:0000256" key="5">
    <source>
        <dbReference type="ARBA" id="ARBA00024500"/>
    </source>
</evidence>
<dbReference type="GO" id="GO:0008976">
    <property type="term" value="F:polyphosphate kinase activity"/>
    <property type="evidence" value="ECO:0007669"/>
    <property type="project" value="InterPro"/>
</dbReference>
<comment type="catalytic activity">
    <reaction evidence="5">
        <text>[phosphate](n) + ATP = [phosphate](n+1) + ADP</text>
        <dbReference type="Rhea" id="RHEA:19573"/>
        <dbReference type="Rhea" id="RHEA-COMP:9859"/>
        <dbReference type="Rhea" id="RHEA-COMP:14280"/>
        <dbReference type="ChEBI" id="CHEBI:16838"/>
        <dbReference type="ChEBI" id="CHEBI:30616"/>
        <dbReference type="ChEBI" id="CHEBI:456216"/>
    </reaction>
    <physiologicalReaction direction="right-to-left" evidence="5">
        <dbReference type="Rhea" id="RHEA:19575"/>
    </physiologicalReaction>
</comment>
<evidence type="ECO:0000313" key="8">
    <source>
        <dbReference type="Proteomes" id="UP000321638"/>
    </source>
</evidence>
<proteinExistence type="inferred from homology"/>
<feature type="domain" description="Polyphosphate kinase-2-related" evidence="6">
    <location>
        <begin position="16"/>
        <end position="236"/>
    </location>
</feature>
<dbReference type="Pfam" id="PF03976">
    <property type="entry name" value="PPK2"/>
    <property type="match status" value="1"/>
</dbReference>
<dbReference type="AlphaFoldDB" id="A0A5C8PAF5"/>
<dbReference type="InterPro" id="IPR016898">
    <property type="entry name" value="Polyphosphate_phosphotransfera"/>
</dbReference>
<dbReference type="OrthoDB" id="9775224at2"/>
<reference evidence="7 8" key="1">
    <citation type="submission" date="2019-06" db="EMBL/GenBank/DDBJ databases">
        <title>New taxonomy in bacterial strain CC-CFT640, isolated from vineyard.</title>
        <authorList>
            <person name="Lin S.-Y."/>
            <person name="Tsai C.-F."/>
            <person name="Young C.-C."/>
        </authorList>
    </citation>
    <scope>NUCLEOTIDE SEQUENCE [LARGE SCALE GENOMIC DNA]</scope>
    <source>
        <strain evidence="7 8">CC-CFT640</strain>
    </source>
</reference>
<keyword evidence="4" id="KW-0066">ATP synthesis</keyword>
<dbReference type="PANTHER" id="PTHR34383:SF3">
    <property type="entry name" value="POLYPHOSPHATE:AMP PHOSPHOTRANSFERASE"/>
    <property type="match status" value="1"/>
</dbReference>
<evidence type="ECO:0000256" key="1">
    <source>
        <dbReference type="ARBA" id="ARBA00009924"/>
    </source>
</evidence>
<keyword evidence="2" id="KW-0808">Transferase</keyword>
<evidence type="ECO:0000256" key="3">
    <source>
        <dbReference type="ARBA" id="ARBA00022777"/>
    </source>
</evidence>
<dbReference type="PANTHER" id="PTHR34383">
    <property type="entry name" value="POLYPHOSPHATE:AMP PHOSPHOTRANSFERASE-RELATED"/>
    <property type="match status" value="1"/>
</dbReference>